<gene>
    <name evidence="3" type="primary">105618994</name>
</gene>
<dbReference type="Pfam" id="PF06916">
    <property type="entry name" value="FAM210A-B_dom"/>
    <property type="match status" value="1"/>
</dbReference>
<dbReference type="InParanoid" id="A0A158NEF7"/>
<evidence type="ECO:0000256" key="1">
    <source>
        <dbReference type="SAM" id="Phobius"/>
    </source>
</evidence>
<reference evidence="4" key="1">
    <citation type="journal article" date="2011" name="PLoS Genet.">
        <title>The genome sequence of the leaf-cutter ant Atta cephalotes reveals insights into its obligate symbiotic lifestyle.</title>
        <authorList>
            <person name="Suen G."/>
            <person name="Teiling C."/>
            <person name="Li L."/>
            <person name="Holt C."/>
            <person name="Abouheif E."/>
            <person name="Bornberg-Bauer E."/>
            <person name="Bouffard P."/>
            <person name="Caldera E.J."/>
            <person name="Cash E."/>
            <person name="Cavanaugh A."/>
            <person name="Denas O."/>
            <person name="Elhaik E."/>
            <person name="Fave M.J."/>
            <person name="Gadau J."/>
            <person name="Gibson J.D."/>
            <person name="Graur D."/>
            <person name="Grubbs K.J."/>
            <person name="Hagen D.E."/>
            <person name="Harkins T.T."/>
            <person name="Helmkampf M."/>
            <person name="Hu H."/>
            <person name="Johnson B.R."/>
            <person name="Kim J."/>
            <person name="Marsh S.E."/>
            <person name="Moeller J.A."/>
            <person name="Munoz-Torres M.C."/>
            <person name="Murphy M.C."/>
            <person name="Naughton M.C."/>
            <person name="Nigam S."/>
            <person name="Overson R."/>
            <person name="Rajakumar R."/>
            <person name="Reese J.T."/>
            <person name="Scott J.J."/>
            <person name="Smith C.R."/>
            <person name="Tao S."/>
            <person name="Tsutsui N.D."/>
            <person name="Viljakainen L."/>
            <person name="Wissler L."/>
            <person name="Yandell M.D."/>
            <person name="Zimmer F."/>
            <person name="Taylor J."/>
            <person name="Slater S.C."/>
            <person name="Clifton S.W."/>
            <person name="Warren W.C."/>
            <person name="Elsik C.G."/>
            <person name="Smith C.D."/>
            <person name="Weinstock G.M."/>
            <person name="Gerardo N.M."/>
            <person name="Currie C.R."/>
        </authorList>
    </citation>
    <scope>NUCLEOTIDE SEQUENCE [LARGE SCALE GENOMIC DNA]</scope>
</reference>
<evidence type="ECO:0000313" key="3">
    <source>
        <dbReference type="EnsemblMetazoa" id="XP_012055915.1"/>
    </source>
</evidence>
<keyword evidence="4" id="KW-1185">Reference proteome</keyword>
<dbReference type="OMA" id="GINMMPV"/>
<dbReference type="FunCoup" id="A0A158NEF7">
    <property type="interactions" value="95"/>
</dbReference>
<feature type="domain" description="DUF1279" evidence="2">
    <location>
        <begin position="220"/>
        <end position="305"/>
    </location>
</feature>
<protein>
    <recommendedName>
        <fullName evidence="2">DUF1279 domain-containing protein</fullName>
    </recommendedName>
</protein>
<dbReference type="Proteomes" id="UP000005205">
    <property type="component" value="Unassembled WGS sequence"/>
</dbReference>
<evidence type="ECO:0000313" key="4">
    <source>
        <dbReference type="Proteomes" id="UP000005205"/>
    </source>
</evidence>
<dbReference type="InterPro" id="IPR045866">
    <property type="entry name" value="FAM210A/B-like"/>
</dbReference>
<organism evidence="3 4">
    <name type="scientific">Atta cephalotes</name>
    <name type="common">Leafcutter ant</name>
    <dbReference type="NCBI Taxonomy" id="12957"/>
    <lineage>
        <taxon>Eukaryota</taxon>
        <taxon>Metazoa</taxon>
        <taxon>Ecdysozoa</taxon>
        <taxon>Arthropoda</taxon>
        <taxon>Hexapoda</taxon>
        <taxon>Insecta</taxon>
        <taxon>Pterygota</taxon>
        <taxon>Neoptera</taxon>
        <taxon>Endopterygota</taxon>
        <taxon>Hymenoptera</taxon>
        <taxon>Apocrita</taxon>
        <taxon>Aculeata</taxon>
        <taxon>Formicoidea</taxon>
        <taxon>Formicidae</taxon>
        <taxon>Myrmicinae</taxon>
        <taxon>Atta</taxon>
    </lineage>
</organism>
<dbReference type="KEGG" id="acep:105618994"/>
<dbReference type="AlphaFoldDB" id="A0A158NEF7"/>
<dbReference type="PANTHER" id="PTHR21377:SF0">
    <property type="entry name" value="PROTEIN FAM210B, MITOCHONDRIAL"/>
    <property type="match status" value="1"/>
</dbReference>
<dbReference type="EMBL" id="ADTU01013285">
    <property type="status" value="NOT_ANNOTATED_CDS"/>
    <property type="molecule type" value="Genomic_DNA"/>
</dbReference>
<keyword evidence="1" id="KW-1133">Transmembrane helix</keyword>
<dbReference type="GO" id="GO:0005739">
    <property type="term" value="C:mitochondrion"/>
    <property type="evidence" value="ECO:0007669"/>
    <property type="project" value="TreeGrafter"/>
</dbReference>
<reference evidence="3" key="2">
    <citation type="submission" date="2016-04" db="UniProtKB">
        <authorList>
            <consortium name="EnsemblMetazoa"/>
        </authorList>
    </citation>
    <scope>IDENTIFICATION</scope>
</reference>
<keyword evidence="1" id="KW-0472">Membrane</keyword>
<dbReference type="STRING" id="12957.A0A158NEF7"/>
<name>A0A158NEF7_ATTCE</name>
<evidence type="ECO:0000259" key="2">
    <source>
        <dbReference type="Pfam" id="PF06916"/>
    </source>
</evidence>
<dbReference type="eggNOG" id="KOG4526">
    <property type="taxonomic scope" value="Eukaryota"/>
</dbReference>
<feature type="transmembrane region" description="Helical" evidence="1">
    <location>
        <begin position="228"/>
        <end position="251"/>
    </location>
</feature>
<proteinExistence type="predicted"/>
<keyword evidence="1" id="KW-0812">Transmembrane</keyword>
<accession>A0A158NEF7</accession>
<dbReference type="OrthoDB" id="426386at2759"/>
<dbReference type="InterPro" id="IPR009688">
    <property type="entry name" value="FAM210A/B-like_dom"/>
</dbReference>
<dbReference type="PANTHER" id="PTHR21377">
    <property type="entry name" value="PROTEIN FAM210B, MITOCHONDRIAL"/>
    <property type="match status" value="1"/>
</dbReference>
<sequence>MALLRIGSMEMLNTLTRVSRTAFLEMQCATSAAVHRKQQHLLHLISARYYPDPPTLTLPNNVCDIFANETGRFTPERARDIALYTENGGISVSTTNCSGFPKIRDDNHVESYDCFGAVSLNGTMQSNVPKPFSSCGKSMHLNMPGGQWSRDDKYIAEDMQRSHYRKLSCTAINAFITSPLLRATYWPIYITRISYSTNTSKDSQKDQATMPVAMMSKREKFRLLLRDYGSTLLVFHITISLISLGGCYMVVISGIDVTPFVQQWTGGNEQVESLLKVSTDFIIAYTVHKLLAPVRIGISLSVTPVLVKYLRKIGLLKISKKKSVPTSTSSIKSPPTS</sequence>
<dbReference type="EnsemblMetazoa" id="XM_012200525.1">
    <property type="protein sequence ID" value="XP_012055915.1"/>
    <property type="gene ID" value="LOC105618994"/>
</dbReference>